<keyword evidence="6" id="KW-0342">GTP-binding</keyword>
<dbReference type="EC" id="2.7.7.13" evidence="2"/>
<feature type="domain" description="Nucleotidyl transferase" evidence="8">
    <location>
        <begin position="6"/>
        <end position="282"/>
    </location>
</feature>
<dbReference type="InterPro" id="IPR049577">
    <property type="entry name" value="GMPP_N"/>
</dbReference>
<keyword evidence="11" id="KW-1185">Reference proteome</keyword>
<evidence type="ECO:0000259" key="8">
    <source>
        <dbReference type="Pfam" id="PF00483"/>
    </source>
</evidence>
<name>A0A317ZHP6_9BACT</name>
<dbReference type="SUPFAM" id="SSF159283">
    <property type="entry name" value="Guanosine diphospho-D-mannose pyrophosphorylase/mannose-6-phosphate isomerase linker domain"/>
    <property type="match status" value="1"/>
</dbReference>
<dbReference type="PANTHER" id="PTHR46390">
    <property type="entry name" value="MANNOSE-1-PHOSPHATE GUANYLYLTRANSFERASE"/>
    <property type="match status" value="1"/>
</dbReference>
<dbReference type="FunFam" id="3.90.550.10:FF:000046">
    <property type="entry name" value="Mannose-1-phosphate guanylyltransferase (GDP)"/>
    <property type="match status" value="1"/>
</dbReference>
<feature type="domain" description="MannoseP isomerase/GMP-like beta-helix" evidence="9">
    <location>
        <begin position="303"/>
        <end position="351"/>
    </location>
</feature>
<dbReference type="PANTHER" id="PTHR46390:SF1">
    <property type="entry name" value="MANNOSE-1-PHOSPHATE GUANYLYLTRANSFERASE"/>
    <property type="match status" value="1"/>
</dbReference>
<dbReference type="InterPro" id="IPR051161">
    <property type="entry name" value="Mannose-6P_isomerase_type2"/>
</dbReference>
<evidence type="ECO:0000256" key="4">
    <source>
        <dbReference type="ARBA" id="ARBA00022695"/>
    </source>
</evidence>
<dbReference type="RefSeq" id="WP_110132246.1">
    <property type="nucleotide sequence ID" value="NZ_QHJQ01000017.1"/>
</dbReference>
<dbReference type="OrthoDB" id="9806359at2"/>
<evidence type="ECO:0000256" key="7">
    <source>
        <dbReference type="ARBA" id="ARBA00047343"/>
    </source>
</evidence>
<dbReference type="Pfam" id="PF00483">
    <property type="entry name" value="NTP_transferase"/>
    <property type="match status" value="1"/>
</dbReference>
<keyword evidence="3 10" id="KW-0808">Transferase</keyword>
<organism evidence="10 11">
    <name type="scientific">Coraliomargarita sinensis</name>
    <dbReference type="NCBI Taxonomy" id="2174842"/>
    <lineage>
        <taxon>Bacteria</taxon>
        <taxon>Pseudomonadati</taxon>
        <taxon>Verrucomicrobiota</taxon>
        <taxon>Opitutia</taxon>
        <taxon>Puniceicoccales</taxon>
        <taxon>Coraliomargaritaceae</taxon>
        <taxon>Coraliomargarita</taxon>
    </lineage>
</organism>
<sequence length="363" mass="39636">MSKRYVVIMAGGRGERFWPVSRLARPKQLLPIVGEKAMLTQTVDRLSGLVAPKDFFVITNTEQRDAVLEVCPDLDPAKVIGEPVGRDTAAAVGLAAVLVRREDPDATFAMLPADAVIHDASGLCATLETAFQAAESQPVLATIGITAAFPATGYGYIQQGDKLGDYGDREVFNVKRFVEKPDEATAKSYLASGDYFWNAGMFIWSVSSIVAELEKSTPSLWSALQAIDRGLESGQDLDALLAEYYPSLEKISVDYAIIEKASNVVMVESGFDWDDVGEWPAVARHYPEDDAGNVVRGSAELKDAKENIIYSQDEDHLVALLGVEDLIVVRTDDATLVCHKDKAQDLKDLVKTIGTKEAYRKLM</sequence>
<dbReference type="CDD" id="cd02509">
    <property type="entry name" value="GDP-M1P_Guanylyltransferase"/>
    <property type="match status" value="1"/>
</dbReference>
<dbReference type="SUPFAM" id="SSF53448">
    <property type="entry name" value="Nucleotide-diphospho-sugar transferases"/>
    <property type="match status" value="1"/>
</dbReference>
<evidence type="ECO:0000256" key="5">
    <source>
        <dbReference type="ARBA" id="ARBA00022741"/>
    </source>
</evidence>
<comment type="catalytic activity">
    <reaction evidence="7">
        <text>alpha-D-mannose 1-phosphate + GTP + H(+) = GDP-alpha-D-mannose + diphosphate</text>
        <dbReference type="Rhea" id="RHEA:15229"/>
        <dbReference type="ChEBI" id="CHEBI:15378"/>
        <dbReference type="ChEBI" id="CHEBI:33019"/>
        <dbReference type="ChEBI" id="CHEBI:37565"/>
        <dbReference type="ChEBI" id="CHEBI:57527"/>
        <dbReference type="ChEBI" id="CHEBI:58409"/>
        <dbReference type="EC" id="2.7.7.13"/>
    </reaction>
</comment>
<evidence type="ECO:0000313" key="10">
    <source>
        <dbReference type="EMBL" id="PXA02891.1"/>
    </source>
</evidence>
<evidence type="ECO:0000256" key="3">
    <source>
        <dbReference type="ARBA" id="ARBA00022679"/>
    </source>
</evidence>
<evidence type="ECO:0000256" key="1">
    <source>
        <dbReference type="ARBA" id="ARBA00006115"/>
    </source>
</evidence>
<dbReference type="Gene3D" id="3.90.550.10">
    <property type="entry name" value="Spore Coat Polysaccharide Biosynthesis Protein SpsA, Chain A"/>
    <property type="match status" value="1"/>
</dbReference>
<dbReference type="Pfam" id="PF22640">
    <property type="entry name" value="ManC_GMP_beta-helix"/>
    <property type="match status" value="1"/>
</dbReference>
<dbReference type="InterPro" id="IPR005835">
    <property type="entry name" value="NTP_transferase_dom"/>
</dbReference>
<dbReference type="InterPro" id="IPR054566">
    <property type="entry name" value="ManC/GMP-like_b-helix"/>
</dbReference>
<dbReference type="FunCoup" id="A0A317ZHP6">
    <property type="interactions" value="152"/>
</dbReference>
<evidence type="ECO:0000256" key="6">
    <source>
        <dbReference type="ARBA" id="ARBA00023134"/>
    </source>
</evidence>
<dbReference type="InterPro" id="IPR029044">
    <property type="entry name" value="Nucleotide-diphossugar_trans"/>
</dbReference>
<evidence type="ECO:0000256" key="2">
    <source>
        <dbReference type="ARBA" id="ARBA00012387"/>
    </source>
</evidence>
<gene>
    <name evidence="10" type="ORF">DDZ13_14850</name>
</gene>
<dbReference type="EMBL" id="QHJQ01000017">
    <property type="protein sequence ID" value="PXA02891.1"/>
    <property type="molecule type" value="Genomic_DNA"/>
</dbReference>
<accession>A0A317ZHP6</accession>
<comment type="similarity">
    <text evidence="1">Belongs to the mannose-6-phosphate isomerase type 2 family.</text>
</comment>
<dbReference type="GO" id="GO:0009298">
    <property type="term" value="P:GDP-mannose biosynthetic process"/>
    <property type="evidence" value="ECO:0007669"/>
    <property type="project" value="TreeGrafter"/>
</dbReference>
<reference evidence="10 11" key="1">
    <citation type="submission" date="2018-05" db="EMBL/GenBank/DDBJ databases">
        <title>Coraliomargarita sinensis sp. nov., isolated from a marine solar saltern.</title>
        <authorList>
            <person name="Zhou L.Y."/>
        </authorList>
    </citation>
    <scope>NUCLEOTIDE SEQUENCE [LARGE SCALE GENOMIC DNA]</scope>
    <source>
        <strain evidence="10 11">WN38</strain>
    </source>
</reference>
<dbReference type="Proteomes" id="UP000247099">
    <property type="component" value="Unassembled WGS sequence"/>
</dbReference>
<keyword evidence="4" id="KW-0548">Nucleotidyltransferase</keyword>
<dbReference type="GO" id="GO:0005525">
    <property type="term" value="F:GTP binding"/>
    <property type="evidence" value="ECO:0007669"/>
    <property type="project" value="UniProtKB-KW"/>
</dbReference>
<dbReference type="InParanoid" id="A0A317ZHP6"/>
<evidence type="ECO:0000259" key="9">
    <source>
        <dbReference type="Pfam" id="PF22640"/>
    </source>
</evidence>
<dbReference type="AlphaFoldDB" id="A0A317ZHP6"/>
<comment type="caution">
    <text evidence="10">The sequence shown here is derived from an EMBL/GenBank/DDBJ whole genome shotgun (WGS) entry which is preliminary data.</text>
</comment>
<keyword evidence="5" id="KW-0547">Nucleotide-binding</keyword>
<dbReference type="GO" id="GO:0004475">
    <property type="term" value="F:mannose-1-phosphate guanylyltransferase (GTP) activity"/>
    <property type="evidence" value="ECO:0007669"/>
    <property type="project" value="UniProtKB-EC"/>
</dbReference>
<protein>
    <recommendedName>
        <fullName evidence="2">mannose-1-phosphate guanylyltransferase</fullName>
        <ecNumber evidence="2">2.7.7.13</ecNumber>
    </recommendedName>
</protein>
<proteinExistence type="inferred from homology"/>
<evidence type="ECO:0000313" key="11">
    <source>
        <dbReference type="Proteomes" id="UP000247099"/>
    </source>
</evidence>